<comment type="caution">
    <text evidence="1">The sequence shown here is derived from an EMBL/GenBank/DDBJ whole genome shotgun (WGS) entry which is preliminary data.</text>
</comment>
<accession>A0A1C2G1T6</accession>
<evidence type="ECO:0000313" key="2">
    <source>
        <dbReference type="Proteomes" id="UP000253250"/>
    </source>
</evidence>
<sequence>MKKGHHPGASVLPMPEGQNMKKVGDRILVMGATPGRVITDIPVDRDRPRTAAVTGTPEYRGCKEECLARIRAGVRSSFGGALIAVAILGQTGRLRSLCQCGDSGKEIVI</sequence>
<keyword evidence="2" id="KW-1185">Reference proteome</keyword>
<dbReference type="AlphaFoldDB" id="A0A1C2G1T6"/>
<reference evidence="1 2" key="1">
    <citation type="submission" date="2018-02" db="EMBL/GenBank/DDBJ databases">
        <title>Insights into the biology of acidophilic members of the Acidiferrobacteraceae family derived from comparative genomic analyses.</title>
        <authorList>
            <person name="Issotta F."/>
            <person name="Thyssen C."/>
            <person name="Mena C."/>
            <person name="Moya A."/>
            <person name="Bellenberg S."/>
            <person name="Sproer C."/>
            <person name="Covarrubias P.C."/>
            <person name="Sand W."/>
            <person name="Quatrini R."/>
            <person name="Vera M."/>
        </authorList>
    </citation>
    <scope>NUCLEOTIDE SEQUENCE [LARGE SCALE GENOMIC DNA]</scope>
    <source>
        <strain evidence="2">m-1</strain>
    </source>
</reference>
<name>A0A1C2G1T6_9GAMM</name>
<dbReference type="Proteomes" id="UP000253250">
    <property type="component" value="Unassembled WGS sequence"/>
</dbReference>
<dbReference type="STRING" id="163359.A9R16_11260"/>
<organism evidence="1 2">
    <name type="scientific">Acidiferrobacter thiooxydans</name>
    <dbReference type="NCBI Taxonomy" id="163359"/>
    <lineage>
        <taxon>Bacteria</taxon>
        <taxon>Pseudomonadati</taxon>
        <taxon>Pseudomonadota</taxon>
        <taxon>Gammaproteobacteria</taxon>
        <taxon>Acidiferrobacterales</taxon>
        <taxon>Acidiferrobacteraceae</taxon>
        <taxon>Acidiferrobacter</taxon>
    </lineage>
</organism>
<gene>
    <name evidence="1" type="ORF">C4900_00835</name>
</gene>
<proteinExistence type="predicted"/>
<dbReference type="EMBL" id="PSYR01000001">
    <property type="protein sequence ID" value="RCN58378.1"/>
    <property type="molecule type" value="Genomic_DNA"/>
</dbReference>
<protein>
    <submittedName>
        <fullName evidence="1">Uncharacterized protein</fullName>
    </submittedName>
</protein>
<evidence type="ECO:0000313" key="1">
    <source>
        <dbReference type="EMBL" id="RCN58378.1"/>
    </source>
</evidence>